<evidence type="ECO:0008006" key="3">
    <source>
        <dbReference type="Google" id="ProtNLM"/>
    </source>
</evidence>
<protein>
    <recommendedName>
        <fullName evidence="3">DDE Tnp4 domain-containing protein</fullName>
    </recommendedName>
</protein>
<organism evidence="1 2">
    <name type="scientific">Pisum sativum</name>
    <name type="common">Garden pea</name>
    <name type="synonym">Lathyrus oleraceus</name>
    <dbReference type="NCBI Taxonomy" id="3888"/>
    <lineage>
        <taxon>Eukaryota</taxon>
        <taxon>Viridiplantae</taxon>
        <taxon>Streptophyta</taxon>
        <taxon>Embryophyta</taxon>
        <taxon>Tracheophyta</taxon>
        <taxon>Spermatophyta</taxon>
        <taxon>Magnoliopsida</taxon>
        <taxon>eudicotyledons</taxon>
        <taxon>Gunneridae</taxon>
        <taxon>Pentapetalae</taxon>
        <taxon>rosids</taxon>
        <taxon>fabids</taxon>
        <taxon>Fabales</taxon>
        <taxon>Fabaceae</taxon>
        <taxon>Papilionoideae</taxon>
        <taxon>50 kb inversion clade</taxon>
        <taxon>NPAAA clade</taxon>
        <taxon>Hologalegina</taxon>
        <taxon>IRL clade</taxon>
        <taxon>Fabeae</taxon>
        <taxon>Lathyrus</taxon>
    </lineage>
</organism>
<dbReference type="EMBL" id="JAMSHJ010000002">
    <property type="protein sequence ID" value="KAI5438760.1"/>
    <property type="molecule type" value="Genomic_DNA"/>
</dbReference>
<keyword evidence="2" id="KW-1185">Reference proteome</keyword>
<evidence type="ECO:0000313" key="2">
    <source>
        <dbReference type="Proteomes" id="UP001058974"/>
    </source>
</evidence>
<dbReference type="Proteomes" id="UP001058974">
    <property type="component" value="Chromosome 2"/>
</dbReference>
<reference evidence="1 2" key="1">
    <citation type="journal article" date="2022" name="Nat. Genet.">
        <title>Improved pea reference genome and pan-genome highlight genomic features and evolutionary characteristics.</title>
        <authorList>
            <person name="Yang T."/>
            <person name="Liu R."/>
            <person name="Luo Y."/>
            <person name="Hu S."/>
            <person name="Wang D."/>
            <person name="Wang C."/>
            <person name="Pandey M.K."/>
            <person name="Ge S."/>
            <person name="Xu Q."/>
            <person name="Li N."/>
            <person name="Li G."/>
            <person name="Huang Y."/>
            <person name="Saxena R.K."/>
            <person name="Ji Y."/>
            <person name="Li M."/>
            <person name="Yan X."/>
            <person name="He Y."/>
            <person name="Liu Y."/>
            <person name="Wang X."/>
            <person name="Xiang C."/>
            <person name="Varshney R.K."/>
            <person name="Ding H."/>
            <person name="Gao S."/>
            <person name="Zong X."/>
        </authorList>
    </citation>
    <scope>NUCLEOTIDE SEQUENCE [LARGE SCALE GENOMIC DNA]</scope>
    <source>
        <strain evidence="1 2">cv. Zhongwan 6</strain>
    </source>
</reference>
<gene>
    <name evidence="1" type="ORF">KIW84_024473</name>
</gene>
<sequence length="116" mass="13284">MFTYVYSGWEGSAHDSKILLDAITNQNAEFPWPPRGSFYLVDYGYPCIGGFLPPYRGERIWEEMDPIDLEGIQEGPIIEGTSSNVDNLTRLSNEGAVVMIMKRNHIRDEMWVHRSS</sequence>
<proteinExistence type="predicted"/>
<comment type="caution">
    <text evidence="1">The sequence shown here is derived from an EMBL/GenBank/DDBJ whole genome shotgun (WGS) entry which is preliminary data.</text>
</comment>
<accession>A0A9D4YJF0</accession>
<evidence type="ECO:0000313" key="1">
    <source>
        <dbReference type="EMBL" id="KAI5438760.1"/>
    </source>
</evidence>
<name>A0A9D4YJF0_PEA</name>
<dbReference type="AlphaFoldDB" id="A0A9D4YJF0"/>
<dbReference type="Gramene" id="Psat02G0447300-T1">
    <property type="protein sequence ID" value="KAI5438760.1"/>
    <property type="gene ID" value="KIW84_024473"/>
</dbReference>